<protein>
    <submittedName>
        <fullName evidence="1">Uncharacterized protein</fullName>
    </submittedName>
</protein>
<name>A0A0V1ECM4_TRIPS</name>
<accession>A0A0V1ECM4</accession>
<sequence length="103" mass="11264">MAYNRYTTSLLSYTSRTHRPRCISNLATALVNACSSFFALLPTFRRSAAGHGRVLGVAGADRQLTTAVLPWITKMRKNDKATRRVGWIGGLCDNGGGCRWSVS</sequence>
<proteinExistence type="predicted"/>
<dbReference type="Proteomes" id="UP000054632">
    <property type="component" value="Unassembled WGS sequence"/>
</dbReference>
<dbReference type="EMBL" id="JYDR01000056">
    <property type="protein sequence ID" value="KRY71581.1"/>
    <property type="molecule type" value="Genomic_DNA"/>
</dbReference>
<reference evidence="1 2" key="1">
    <citation type="submission" date="2015-01" db="EMBL/GenBank/DDBJ databases">
        <title>Evolution of Trichinella species and genotypes.</title>
        <authorList>
            <person name="Korhonen P.K."/>
            <person name="Edoardo P."/>
            <person name="Giuseppe L.R."/>
            <person name="Gasser R.B."/>
        </authorList>
    </citation>
    <scope>NUCLEOTIDE SEQUENCE [LARGE SCALE GENOMIC DNA]</scope>
    <source>
        <strain evidence="1">ISS13</strain>
    </source>
</reference>
<organism evidence="1 2">
    <name type="scientific">Trichinella pseudospiralis</name>
    <name type="common">Parasitic roundworm</name>
    <dbReference type="NCBI Taxonomy" id="6337"/>
    <lineage>
        <taxon>Eukaryota</taxon>
        <taxon>Metazoa</taxon>
        <taxon>Ecdysozoa</taxon>
        <taxon>Nematoda</taxon>
        <taxon>Enoplea</taxon>
        <taxon>Dorylaimia</taxon>
        <taxon>Trichinellida</taxon>
        <taxon>Trichinellidae</taxon>
        <taxon>Trichinella</taxon>
    </lineage>
</organism>
<dbReference type="AlphaFoldDB" id="A0A0V1ECM4"/>
<comment type="caution">
    <text evidence="1">The sequence shown here is derived from an EMBL/GenBank/DDBJ whole genome shotgun (WGS) entry which is preliminary data.</text>
</comment>
<evidence type="ECO:0000313" key="1">
    <source>
        <dbReference type="EMBL" id="KRY71581.1"/>
    </source>
</evidence>
<evidence type="ECO:0000313" key="2">
    <source>
        <dbReference type="Proteomes" id="UP000054632"/>
    </source>
</evidence>
<gene>
    <name evidence="1" type="ORF">T4A_242</name>
</gene>